<evidence type="ECO:0000259" key="3">
    <source>
        <dbReference type="Pfam" id="PF03178"/>
    </source>
</evidence>
<evidence type="ECO:0008006" key="8">
    <source>
        <dbReference type="Google" id="ProtNLM"/>
    </source>
</evidence>
<dbReference type="AlphaFoldDB" id="A0AAU9JRG3"/>
<dbReference type="InterPro" id="IPR015943">
    <property type="entry name" value="WD40/YVTN_repeat-like_dom_sf"/>
</dbReference>
<dbReference type="InterPro" id="IPR004871">
    <property type="entry name" value="RSE1/DDB1/CPSF1_C"/>
</dbReference>
<accession>A0AAU9JRG3</accession>
<dbReference type="Gene3D" id="2.130.10.10">
    <property type="entry name" value="YVTN repeat-like/Quinoprotein amine dehydrogenase"/>
    <property type="match status" value="3"/>
</dbReference>
<evidence type="ECO:0000256" key="1">
    <source>
        <dbReference type="ARBA" id="ARBA00004123"/>
    </source>
</evidence>
<gene>
    <name evidence="6" type="ORF">BSTOLATCC_MIC36123</name>
</gene>
<dbReference type="EMBL" id="CAJZBQ010000036">
    <property type="protein sequence ID" value="CAG9324331.1"/>
    <property type="molecule type" value="Genomic_DNA"/>
</dbReference>
<evidence type="ECO:0000313" key="7">
    <source>
        <dbReference type="Proteomes" id="UP001162131"/>
    </source>
</evidence>
<organism evidence="6 7">
    <name type="scientific">Blepharisma stoltei</name>
    <dbReference type="NCBI Taxonomy" id="1481888"/>
    <lineage>
        <taxon>Eukaryota</taxon>
        <taxon>Sar</taxon>
        <taxon>Alveolata</taxon>
        <taxon>Ciliophora</taxon>
        <taxon>Postciliodesmatophora</taxon>
        <taxon>Heterotrichea</taxon>
        <taxon>Heterotrichida</taxon>
        <taxon>Blepharismidae</taxon>
        <taxon>Blepharisma</taxon>
    </lineage>
</organism>
<evidence type="ECO:0000259" key="4">
    <source>
        <dbReference type="Pfam" id="PF10433"/>
    </source>
</evidence>
<keyword evidence="7" id="KW-1185">Reference proteome</keyword>
<dbReference type="Pfam" id="PF03178">
    <property type="entry name" value="CPSF_A"/>
    <property type="match status" value="1"/>
</dbReference>
<dbReference type="Pfam" id="PF10433">
    <property type="entry name" value="Beta-prop_RSE1_1st"/>
    <property type="match status" value="1"/>
</dbReference>
<comment type="subcellular location">
    <subcellularLocation>
        <location evidence="1">Nucleus</location>
    </subcellularLocation>
</comment>
<evidence type="ECO:0000256" key="2">
    <source>
        <dbReference type="ARBA" id="ARBA00023242"/>
    </source>
</evidence>
<feature type="domain" description="RSE1/DDB1/CPSF1 C-terminal" evidence="3">
    <location>
        <begin position="736"/>
        <end position="1003"/>
    </location>
</feature>
<dbReference type="GO" id="GO:0005634">
    <property type="term" value="C:nucleus"/>
    <property type="evidence" value="ECO:0007669"/>
    <property type="project" value="UniProtKB-SubCell"/>
</dbReference>
<dbReference type="SUPFAM" id="SSF50978">
    <property type="entry name" value="WD40 repeat-like"/>
    <property type="match status" value="1"/>
</dbReference>
<feature type="domain" description="RSE1/DDB1/CPSF1 first beta-propeller" evidence="4">
    <location>
        <begin position="16"/>
        <end position="328"/>
    </location>
</feature>
<comment type="caution">
    <text evidence="6">The sequence shown here is derived from an EMBL/GenBank/DDBJ whole genome shotgun (WGS) entry which is preliminary data.</text>
</comment>
<dbReference type="GO" id="GO:0003676">
    <property type="term" value="F:nucleic acid binding"/>
    <property type="evidence" value="ECO:0007669"/>
    <property type="project" value="InterPro"/>
</dbReference>
<evidence type="ECO:0000259" key="5">
    <source>
        <dbReference type="Pfam" id="PF23726"/>
    </source>
</evidence>
<dbReference type="InterPro" id="IPR036322">
    <property type="entry name" value="WD40_repeat_dom_sf"/>
</dbReference>
<proteinExistence type="predicted"/>
<dbReference type="InterPro" id="IPR050358">
    <property type="entry name" value="RSE1/DDB1/CFT1"/>
</dbReference>
<dbReference type="Pfam" id="PF23726">
    <property type="entry name" value="Beta-prop_RSE1_2nd"/>
    <property type="match status" value="1"/>
</dbReference>
<keyword evidence="2" id="KW-0539">Nucleus</keyword>
<evidence type="ECO:0000313" key="6">
    <source>
        <dbReference type="EMBL" id="CAG9324331.1"/>
    </source>
</evidence>
<name>A0AAU9JRG3_9CILI</name>
<dbReference type="Gene3D" id="1.10.150.910">
    <property type="match status" value="1"/>
</dbReference>
<protein>
    <recommendedName>
        <fullName evidence="8">DNA damage-binding protein 1</fullName>
    </recommendedName>
</protein>
<dbReference type="Proteomes" id="UP001162131">
    <property type="component" value="Unassembled WGS sequence"/>
</dbReference>
<reference evidence="6" key="1">
    <citation type="submission" date="2021-09" db="EMBL/GenBank/DDBJ databases">
        <authorList>
            <consortium name="AG Swart"/>
            <person name="Singh M."/>
            <person name="Singh A."/>
            <person name="Seah K."/>
            <person name="Emmerich C."/>
        </authorList>
    </citation>
    <scope>NUCLEOTIDE SEQUENCE</scope>
    <source>
        <strain evidence="6">ATCC30299</strain>
    </source>
</reference>
<dbReference type="InterPro" id="IPR058543">
    <property type="entry name" value="Beta-prop_RSE1/DDB1/CPSF1_2nd"/>
</dbReference>
<dbReference type="InterPro" id="IPR018846">
    <property type="entry name" value="Beta-prop_RSE1/DDB1/CPSF1_1st"/>
</dbReference>
<feature type="domain" description="RSE1/DDB1/CPSF1 second beta-propeller" evidence="5">
    <location>
        <begin position="377"/>
        <end position="669"/>
    </location>
</feature>
<sequence length="1040" mass="116795">MSKWNYLASAHKSSAVATSLVCNFTSPEDRNLIVAKGNRIEIHTLTEENIIPIQEFSLFGIVRFIEKLHPQTGSDSLLIVTDPYNLSLAVFENSKLCLKESVSLKEKLSLRLEYFPFATLDPHQRAFCMHIYKGLIRIIGIKSNFTIGVSFNSRIEESWVIDMKFLNNSQELQLGILFKKESEFIFKAFPVSLAEKNISDYIWSIAIREPVCKFLNLQHGSIGIVDMNSIKIYREQENDPSMSANAEFGKVNVVHNIDISRWVIGNQDGNLFIVFLNHELKVECLGRCSMASSISYLDNNYLFIGSSFGDSQLIRVLTERQENSFLSVEQKYQNIGPILDFKVIEGERKGLCNIISCSGYNLDGSLRLVNKGISVTVENQMEIGNVIGLFTLQVEDSDFTHIVLSFIDATRILKIQDEALKPISYPDIDSKISSIYVGITKFGIVQVTKFFIQLLNFKWQSVFIIRSEEIKENSEITLAESSGEKICIVLNGLELIVFSANENRLEKLNNQTFQNEIACIGMSHDMIAVGLWIELNIIVIDPHSMQETWRDHLGGEVLPRSLMFVELEDIKYLFAGLADGHLLTYTLPNFTKRSQLIGTQQVILKAFKYQNKVSVFAGCDQPKIVYSHHHRLITSTVNSDSVSFVSPFGTKNFPDCLALISGQSLIMISIEDLQNFTIKTFPQGLSMRRIGMVDDYFVCLARNSANIDSLMLFSNTLVAENTHSFEHSEAVNALLVDKNRIIVGTGVTDDRNNDPKSGHLRVFVIRDRAFHEVSRFNVRDGGVSCIVSIGKNRLVGGVHSVIHYWGIDDENQITLIDASHKLTYVYSMDTCQNLVAVADLIKSVTIFSANDEGLTVVAKNYSAMWPTCIQFICQSLIVVADTFGNLLLLEVQNNMKLNPIGGIHIGETINCIRKGPLIQGRSDEFPDNVESLLFATAKGNLGVIASLPLDIYTILNLVQEELTSKISQIGNMSLKNYRSPDLEKQKINFDFFLDGDFIEAFLDISPEEQLSISTEVGLKLGKDLNVQDLQKLILSLSKVH</sequence>
<dbReference type="PANTHER" id="PTHR10644">
    <property type="entry name" value="DNA REPAIR/RNA PROCESSING CPSF FAMILY"/>
    <property type="match status" value="1"/>
</dbReference>